<gene>
    <name evidence="6" type="ORF">ILUMI_14233</name>
</gene>
<dbReference type="AlphaFoldDB" id="A0A8K0CZ34"/>
<dbReference type="GO" id="GO:0046872">
    <property type="term" value="F:metal ion binding"/>
    <property type="evidence" value="ECO:0007669"/>
    <property type="project" value="UniProtKB-KW"/>
</dbReference>
<dbReference type="PANTHER" id="PTHR10543:SF24">
    <property type="entry name" value="CAROTENOID ISOMEROOXYGENASE"/>
    <property type="match status" value="1"/>
</dbReference>
<dbReference type="InterPro" id="IPR004294">
    <property type="entry name" value="Carotenoid_Oase"/>
</dbReference>
<proteinExistence type="inferred from homology"/>
<protein>
    <submittedName>
        <fullName evidence="6">Uncharacterized protein</fullName>
    </submittedName>
</protein>
<keyword evidence="5" id="KW-0408">Iron</keyword>
<name>A0A8K0CZ34_IGNLU</name>
<keyword evidence="3" id="KW-0479">Metal-binding</keyword>
<dbReference type="Pfam" id="PF03055">
    <property type="entry name" value="RPE65"/>
    <property type="match status" value="1"/>
</dbReference>
<dbReference type="GO" id="GO:0010436">
    <property type="term" value="F:carotenoid dioxygenase activity"/>
    <property type="evidence" value="ECO:0007669"/>
    <property type="project" value="TreeGrafter"/>
</dbReference>
<evidence type="ECO:0000256" key="5">
    <source>
        <dbReference type="ARBA" id="ARBA00023004"/>
    </source>
</evidence>
<evidence type="ECO:0000313" key="6">
    <source>
        <dbReference type="EMBL" id="KAF2891940.1"/>
    </source>
</evidence>
<evidence type="ECO:0000256" key="1">
    <source>
        <dbReference type="ARBA" id="ARBA00001954"/>
    </source>
</evidence>
<keyword evidence="4" id="KW-0560">Oxidoreductase</keyword>
<dbReference type="EMBL" id="VTPC01018680">
    <property type="protein sequence ID" value="KAF2891940.1"/>
    <property type="molecule type" value="Genomic_DNA"/>
</dbReference>
<accession>A0A8K0CZ34</accession>
<evidence type="ECO:0000256" key="3">
    <source>
        <dbReference type="ARBA" id="ARBA00022723"/>
    </source>
</evidence>
<sequence length="120" mass="13661">MDTKKKLYPNCDASVWMRSCKQEIIEPISGKISGAIPNWLNGVLIRNGPGSLEVGEEVFQHLFDSSALLHRFSIKDGQVTYQCRFLQSDVYKRNKKANRIVTTEFGTKSVPDPCHTIFQR</sequence>
<evidence type="ECO:0000313" key="7">
    <source>
        <dbReference type="Proteomes" id="UP000801492"/>
    </source>
</evidence>
<comment type="caution">
    <text evidence="6">The sequence shown here is derived from an EMBL/GenBank/DDBJ whole genome shotgun (WGS) entry which is preliminary data.</text>
</comment>
<evidence type="ECO:0000256" key="4">
    <source>
        <dbReference type="ARBA" id="ARBA00023002"/>
    </source>
</evidence>
<organism evidence="6 7">
    <name type="scientific">Ignelater luminosus</name>
    <name type="common">Cucubano</name>
    <name type="synonym">Pyrophorus luminosus</name>
    <dbReference type="NCBI Taxonomy" id="2038154"/>
    <lineage>
        <taxon>Eukaryota</taxon>
        <taxon>Metazoa</taxon>
        <taxon>Ecdysozoa</taxon>
        <taxon>Arthropoda</taxon>
        <taxon>Hexapoda</taxon>
        <taxon>Insecta</taxon>
        <taxon>Pterygota</taxon>
        <taxon>Neoptera</taxon>
        <taxon>Endopterygota</taxon>
        <taxon>Coleoptera</taxon>
        <taxon>Polyphaga</taxon>
        <taxon>Elateriformia</taxon>
        <taxon>Elateroidea</taxon>
        <taxon>Elateridae</taxon>
        <taxon>Agrypninae</taxon>
        <taxon>Pyrophorini</taxon>
        <taxon>Ignelater</taxon>
    </lineage>
</organism>
<keyword evidence="7" id="KW-1185">Reference proteome</keyword>
<comment type="cofactor">
    <cofactor evidence="1">
        <name>Fe(2+)</name>
        <dbReference type="ChEBI" id="CHEBI:29033"/>
    </cofactor>
</comment>
<comment type="similarity">
    <text evidence="2">Belongs to the carotenoid oxygenase family.</text>
</comment>
<evidence type="ECO:0000256" key="2">
    <source>
        <dbReference type="ARBA" id="ARBA00006787"/>
    </source>
</evidence>
<dbReference type="GO" id="GO:0042574">
    <property type="term" value="P:retinal metabolic process"/>
    <property type="evidence" value="ECO:0007669"/>
    <property type="project" value="TreeGrafter"/>
</dbReference>
<dbReference type="OrthoDB" id="1069523at2759"/>
<reference evidence="6" key="1">
    <citation type="submission" date="2019-08" db="EMBL/GenBank/DDBJ databases">
        <title>The genome of the North American firefly Photinus pyralis.</title>
        <authorList>
            <consortium name="Photinus pyralis genome working group"/>
            <person name="Fallon T.R."/>
            <person name="Sander Lower S.E."/>
            <person name="Weng J.-K."/>
        </authorList>
    </citation>
    <scope>NUCLEOTIDE SEQUENCE</scope>
    <source>
        <strain evidence="6">TRF0915ILg1</strain>
        <tissue evidence="6">Whole body</tissue>
    </source>
</reference>
<dbReference type="GO" id="GO:0016121">
    <property type="term" value="P:carotene catabolic process"/>
    <property type="evidence" value="ECO:0007669"/>
    <property type="project" value="TreeGrafter"/>
</dbReference>
<dbReference type="GO" id="GO:0003834">
    <property type="term" value="F:beta-carotene 15,15'-dioxygenase activity"/>
    <property type="evidence" value="ECO:0007669"/>
    <property type="project" value="TreeGrafter"/>
</dbReference>
<dbReference type="PANTHER" id="PTHR10543">
    <property type="entry name" value="BETA-CAROTENE DIOXYGENASE"/>
    <property type="match status" value="1"/>
</dbReference>
<dbReference type="Proteomes" id="UP000801492">
    <property type="component" value="Unassembled WGS sequence"/>
</dbReference>